<keyword evidence="7" id="KW-1185">Reference proteome</keyword>
<evidence type="ECO:0000256" key="1">
    <source>
        <dbReference type="ARBA" id="ARBA00023015"/>
    </source>
</evidence>
<feature type="compositionally biased region" description="Basic residues" evidence="4">
    <location>
        <begin position="84"/>
        <end position="95"/>
    </location>
</feature>
<feature type="region of interest" description="Disordered" evidence="4">
    <location>
        <begin position="65"/>
        <end position="125"/>
    </location>
</feature>
<dbReference type="PROSITE" id="PS50949">
    <property type="entry name" value="HTH_GNTR"/>
    <property type="match status" value="1"/>
</dbReference>
<dbReference type="GO" id="GO:0003700">
    <property type="term" value="F:DNA-binding transcription factor activity"/>
    <property type="evidence" value="ECO:0007669"/>
    <property type="project" value="InterPro"/>
</dbReference>
<dbReference type="GO" id="GO:0003677">
    <property type="term" value="F:DNA binding"/>
    <property type="evidence" value="ECO:0007669"/>
    <property type="project" value="UniProtKB-KW"/>
</dbReference>
<gene>
    <name evidence="6" type="ORF">F4561_005082</name>
</gene>
<dbReference type="Gene3D" id="1.10.10.10">
    <property type="entry name" value="Winged helix-like DNA-binding domain superfamily/Winged helix DNA-binding domain"/>
    <property type="match status" value="1"/>
</dbReference>
<evidence type="ECO:0000256" key="4">
    <source>
        <dbReference type="SAM" id="MobiDB-lite"/>
    </source>
</evidence>
<reference evidence="6 7" key="1">
    <citation type="submission" date="2020-08" db="EMBL/GenBank/DDBJ databases">
        <title>Sequencing the genomes of 1000 actinobacteria strains.</title>
        <authorList>
            <person name="Klenk H.-P."/>
        </authorList>
    </citation>
    <scope>NUCLEOTIDE SEQUENCE [LARGE SCALE GENOMIC DNA]</scope>
    <source>
        <strain evidence="6 7">DSM 102030</strain>
    </source>
</reference>
<evidence type="ECO:0000256" key="2">
    <source>
        <dbReference type="ARBA" id="ARBA00023125"/>
    </source>
</evidence>
<keyword evidence="1" id="KW-0805">Transcription regulation</keyword>
<dbReference type="InterPro" id="IPR000524">
    <property type="entry name" value="Tscrpt_reg_HTH_GntR"/>
</dbReference>
<dbReference type="SUPFAM" id="SSF64288">
    <property type="entry name" value="Chorismate lyase-like"/>
    <property type="match status" value="1"/>
</dbReference>
<sequence length="226" mass="24605">MGDAPYKHAPIADALRRRIHDGTYPPGQRLPSIPELRRTFAIGDRTARAALQTLISEGLATAHRRRGTYVSGSTSTDTTPSQPRPRRTHSARRHRPADAPTPGDDDLTTHPTSTTHAPPPPDIALALDIEPRSPIPQHQSVLSDAHGVIGVRTTYGTPENGDHVLTHTYARHPTPDEARALAIPAAGIVLVHDETTFTTTAEPRAVTRTSHRADVVRLADQYQSRK</sequence>
<dbReference type="Gene3D" id="3.40.1410.10">
    <property type="entry name" value="Chorismate lyase-like"/>
    <property type="match status" value="1"/>
</dbReference>
<protein>
    <submittedName>
        <fullName evidence="6">DNA-binding GntR family transcriptional regulator</fullName>
    </submittedName>
</protein>
<comment type="caution">
    <text evidence="6">The sequence shown here is derived from an EMBL/GenBank/DDBJ whole genome shotgun (WGS) entry which is preliminary data.</text>
</comment>
<proteinExistence type="predicted"/>
<dbReference type="GO" id="GO:0045892">
    <property type="term" value="P:negative regulation of DNA-templated transcription"/>
    <property type="evidence" value="ECO:0007669"/>
    <property type="project" value="TreeGrafter"/>
</dbReference>
<accession>A0A7W7RLM5</accession>
<dbReference type="Pfam" id="PF00392">
    <property type="entry name" value="GntR"/>
    <property type="match status" value="1"/>
</dbReference>
<dbReference type="InterPro" id="IPR036390">
    <property type="entry name" value="WH_DNA-bd_sf"/>
</dbReference>
<dbReference type="Proteomes" id="UP000523007">
    <property type="component" value="Unassembled WGS sequence"/>
</dbReference>
<keyword evidence="2 6" id="KW-0238">DNA-binding</keyword>
<dbReference type="InterPro" id="IPR028978">
    <property type="entry name" value="Chorismate_lyase_/UTRA_dom_sf"/>
</dbReference>
<dbReference type="InterPro" id="IPR036388">
    <property type="entry name" value="WH-like_DNA-bd_sf"/>
</dbReference>
<evidence type="ECO:0000256" key="3">
    <source>
        <dbReference type="ARBA" id="ARBA00023163"/>
    </source>
</evidence>
<dbReference type="InterPro" id="IPR050679">
    <property type="entry name" value="Bact_HTH_transcr_reg"/>
</dbReference>
<dbReference type="EMBL" id="JACHJT010000001">
    <property type="protein sequence ID" value="MBB4934262.1"/>
    <property type="molecule type" value="Genomic_DNA"/>
</dbReference>
<feature type="compositionally biased region" description="Polar residues" evidence="4">
    <location>
        <begin position="70"/>
        <end position="81"/>
    </location>
</feature>
<dbReference type="RefSeq" id="WP_184582201.1">
    <property type="nucleotide sequence ID" value="NZ_JACHJT010000001.1"/>
</dbReference>
<evidence type="ECO:0000259" key="5">
    <source>
        <dbReference type="PROSITE" id="PS50949"/>
    </source>
</evidence>
<feature type="domain" description="HTH gntR-type" evidence="5">
    <location>
        <begin position="5"/>
        <end position="73"/>
    </location>
</feature>
<dbReference type="CDD" id="cd07377">
    <property type="entry name" value="WHTH_GntR"/>
    <property type="match status" value="1"/>
</dbReference>
<evidence type="ECO:0000313" key="6">
    <source>
        <dbReference type="EMBL" id="MBB4934262.1"/>
    </source>
</evidence>
<dbReference type="SUPFAM" id="SSF46785">
    <property type="entry name" value="Winged helix' DNA-binding domain"/>
    <property type="match status" value="1"/>
</dbReference>
<dbReference type="SMART" id="SM00345">
    <property type="entry name" value="HTH_GNTR"/>
    <property type="match status" value="1"/>
</dbReference>
<name>A0A7W7RLM5_9ACTN</name>
<dbReference type="PANTHER" id="PTHR44846">
    <property type="entry name" value="MANNOSYL-D-GLYCERATE TRANSPORT/METABOLISM SYSTEM REPRESSOR MNGR-RELATED"/>
    <property type="match status" value="1"/>
</dbReference>
<dbReference type="AlphaFoldDB" id="A0A7W7RLM5"/>
<organism evidence="6 7">
    <name type="scientific">Lipingzhangella halophila</name>
    <dbReference type="NCBI Taxonomy" id="1783352"/>
    <lineage>
        <taxon>Bacteria</taxon>
        <taxon>Bacillati</taxon>
        <taxon>Actinomycetota</taxon>
        <taxon>Actinomycetes</taxon>
        <taxon>Streptosporangiales</taxon>
        <taxon>Nocardiopsidaceae</taxon>
        <taxon>Lipingzhangella</taxon>
    </lineage>
</organism>
<dbReference type="PANTHER" id="PTHR44846:SF1">
    <property type="entry name" value="MANNOSYL-D-GLYCERATE TRANSPORT_METABOLISM SYSTEM REPRESSOR MNGR-RELATED"/>
    <property type="match status" value="1"/>
</dbReference>
<evidence type="ECO:0000313" key="7">
    <source>
        <dbReference type="Proteomes" id="UP000523007"/>
    </source>
</evidence>
<keyword evidence="3" id="KW-0804">Transcription</keyword>